<evidence type="ECO:0000256" key="1">
    <source>
        <dbReference type="SAM" id="SignalP"/>
    </source>
</evidence>
<proteinExistence type="predicted"/>
<gene>
    <name evidence="2" type="ORF">INT08_08555</name>
</gene>
<name>A0ABR9XT97_9CHLB</name>
<comment type="caution">
    <text evidence="2">The sequence shown here is derived from an EMBL/GenBank/DDBJ whole genome shotgun (WGS) entry which is preliminary data.</text>
</comment>
<protein>
    <submittedName>
        <fullName evidence="2">Uncharacterized protein</fullName>
    </submittedName>
</protein>
<accession>A0ABR9XT97</accession>
<dbReference type="Proteomes" id="UP000619838">
    <property type="component" value="Unassembled WGS sequence"/>
</dbReference>
<feature type="signal peptide" evidence="1">
    <location>
        <begin position="1"/>
        <end position="29"/>
    </location>
</feature>
<sequence>MKPFSSGLSFLCSCAVAASMLFAEAPLLAADHAIGRNDPVQTELQNPAFQSAKEKLKPSFSLPEVKPEIVFRVYKANLLTYSFPGSNYFVLNFHTTRKFDPASLNPSSISVHLKYYEDGEFVESERLEGSFVKANSDDPPSSPSTILRWRSEPTEWASRCSGSGSCRIDISLYDTLLSVDGDRLDGNSDGTPGGHYYHVFTR</sequence>
<evidence type="ECO:0000313" key="3">
    <source>
        <dbReference type="Proteomes" id="UP000619838"/>
    </source>
</evidence>
<dbReference type="EMBL" id="JADGII010000014">
    <property type="protein sequence ID" value="MBF0637219.1"/>
    <property type="molecule type" value="Genomic_DNA"/>
</dbReference>
<organism evidence="2 3">
    <name type="scientific">Prosthecochloris ethylica</name>
    <dbReference type="NCBI Taxonomy" id="2743976"/>
    <lineage>
        <taxon>Bacteria</taxon>
        <taxon>Pseudomonadati</taxon>
        <taxon>Chlorobiota</taxon>
        <taxon>Chlorobiia</taxon>
        <taxon>Chlorobiales</taxon>
        <taxon>Chlorobiaceae</taxon>
        <taxon>Prosthecochloris</taxon>
    </lineage>
</organism>
<dbReference type="RefSeq" id="WP_114608280.1">
    <property type="nucleotide sequence ID" value="NZ_JABVZQ010000013.1"/>
</dbReference>
<reference evidence="2 3" key="1">
    <citation type="journal article" date="2020" name="Microorganisms">
        <title>Simultaneous Genome Sequencing of Prosthecochloris ethylica and Desulfuromonas acetoxidans within a Syntrophic Mixture Reveals Unique Pili and Protein Interactions.</title>
        <authorList>
            <person name="Kyndt J.A."/>
            <person name="Van Beeumen J.J."/>
            <person name="Meyer T.E."/>
        </authorList>
    </citation>
    <scope>NUCLEOTIDE SEQUENCE [LARGE SCALE GENOMIC DNA]</scope>
    <source>
        <strain evidence="2 3">N3</strain>
    </source>
</reference>
<feature type="chain" id="PRO_5046776458" evidence="1">
    <location>
        <begin position="30"/>
        <end position="202"/>
    </location>
</feature>
<keyword evidence="1" id="KW-0732">Signal</keyword>
<keyword evidence="3" id="KW-1185">Reference proteome</keyword>
<evidence type="ECO:0000313" key="2">
    <source>
        <dbReference type="EMBL" id="MBF0637219.1"/>
    </source>
</evidence>